<comment type="caution">
    <text evidence="2">The sequence shown here is derived from an EMBL/GenBank/DDBJ whole genome shotgun (WGS) entry which is preliminary data.</text>
</comment>
<keyword evidence="1" id="KW-1133">Transmembrane helix</keyword>
<evidence type="ECO:0000313" key="2">
    <source>
        <dbReference type="EMBL" id="TWW56978.1"/>
    </source>
</evidence>
<keyword evidence="1" id="KW-0812">Transmembrane</keyword>
<dbReference type="AlphaFoldDB" id="A0A5C6MRJ4"/>
<organism evidence="2 3">
    <name type="scientific">Takifugu flavidus</name>
    <name type="common">sansaifugu</name>
    <dbReference type="NCBI Taxonomy" id="433684"/>
    <lineage>
        <taxon>Eukaryota</taxon>
        <taxon>Metazoa</taxon>
        <taxon>Chordata</taxon>
        <taxon>Craniata</taxon>
        <taxon>Vertebrata</taxon>
        <taxon>Euteleostomi</taxon>
        <taxon>Actinopterygii</taxon>
        <taxon>Neopterygii</taxon>
        <taxon>Teleostei</taxon>
        <taxon>Neoteleostei</taxon>
        <taxon>Acanthomorphata</taxon>
        <taxon>Eupercaria</taxon>
        <taxon>Tetraodontiformes</taxon>
        <taxon>Tetradontoidea</taxon>
        <taxon>Tetraodontidae</taxon>
        <taxon>Takifugu</taxon>
    </lineage>
</organism>
<keyword evidence="1" id="KW-0472">Membrane</keyword>
<evidence type="ECO:0000256" key="1">
    <source>
        <dbReference type="SAM" id="Phobius"/>
    </source>
</evidence>
<dbReference type="EMBL" id="RHFK02000021">
    <property type="protein sequence ID" value="TWW56978.1"/>
    <property type="molecule type" value="Genomic_DNA"/>
</dbReference>
<name>A0A5C6MRJ4_9TELE</name>
<dbReference type="Proteomes" id="UP000324091">
    <property type="component" value="Chromosome 8"/>
</dbReference>
<feature type="transmembrane region" description="Helical" evidence="1">
    <location>
        <begin position="20"/>
        <end position="41"/>
    </location>
</feature>
<sequence>MPYFLQPETQGNKKELILTLHLGTIFSAIPIQPTIVSYGFLFL</sequence>
<evidence type="ECO:0000313" key="3">
    <source>
        <dbReference type="Proteomes" id="UP000324091"/>
    </source>
</evidence>
<gene>
    <name evidence="2" type="ORF">D4764_08G0009650</name>
</gene>
<accession>A0A5C6MRJ4</accession>
<keyword evidence="3" id="KW-1185">Reference proteome</keyword>
<proteinExistence type="predicted"/>
<reference evidence="2 3" key="1">
    <citation type="submission" date="2019-04" db="EMBL/GenBank/DDBJ databases">
        <title>Chromosome genome assembly for Takifugu flavidus.</title>
        <authorList>
            <person name="Xiao S."/>
        </authorList>
    </citation>
    <scope>NUCLEOTIDE SEQUENCE [LARGE SCALE GENOMIC DNA]</scope>
    <source>
        <strain evidence="2">HTHZ2018</strain>
        <tissue evidence="2">Muscle</tissue>
    </source>
</reference>
<protein>
    <submittedName>
        <fullName evidence="2">Uncharacterized protein</fullName>
    </submittedName>
</protein>